<sequence length="243" mass="26906">MSSASKIEISTELLRTLHRIHRQRTDLTSRIERGPRQIKAGEGMVAKAAEAVAMARSAVKTAKIASDEKQLQLATREARIKDLEAKLNTAASNREFSTLKDQIAADKQANLVLSDEILEALDHLDGLEAVVTQAEAELAKQESDQKVRVTEVTTKLDELQLSLERVESELETHEAEVPSGVKAEYKRLTGARGEEALAPVEDNSCGGCYQTLTTQHVETLRMSVLLHCPNCNAFLYFPEDRRP</sequence>
<comment type="caution">
    <text evidence="2">The sequence shown here is derived from an EMBL/GenBank/DDBJ whole genome shotgun (WGS) entry which is preliminary data.</text>
</comment>
<reference evidence="2 3" key="1">
    <citation type="submission" date="2019-02" db="EMBL/GenBank/DDBJ databases">
        <title>Deep-cultivation of Planctomycetes and their phenomic and genomic characterization uncovers novel biology.</title>
        <authorList>
            <person name="Wiegand S."/>
            <person name="Jogler M."/>
            <person name="Boedeker C."/>
            <person name="Pinto D."/>
            <person name="Vollmers J."/>
            <person name="Rivas-Marin E."/>
            <person name="Kohn T."/>
            <person name="Peeters S.H."/>
            <person name="Heuer A."/>
            <person name="Rast P."/>
            <person name="Oberbeckmann S."/>
            <person name="Bunk B."/>
            <person name="Jeske O."/>
            <person name="Meyerdierks A."/>
            <person name="Storesund J.E."/>
            <person name="Kallscheuer N."/>
            <person name="Luecker S."/>
            <person name="Lage O.M."/>
            <person name="Pohl T."/>
            <person name="Merkel B.J."/>
            <person name="Hornburger P."/>
            <person name="Mueller R.-W."/>
            <person name="Bruemmer F."/>
            <person name="Labrenz M."/>
            <person name="Spormann A.M."/>
            <person name="Op Den Camp H."/>
            <person name="Overmann J."/>
            <person name="Amann R."/>
            <person name="Jetten M.S.M."/>
            <person name="Mascher T."/>
            <person name="Medema M.H."/>
            <person name="Devos D.P."/>
            <person name="Kaster A.-K."/>
            <person name="Ovreas L."/>
            <person name="Rohde M."/>
            <person name="Galperin M.Y."/>
            <person name="Jogler C."/>
        </authorList>
    </citation>
    <scope>NUCLEOTIDE SEQUENCE [LARGE SCALE GENOMIC DNA]</scope>
    <source>
        <strain evidence="2 3">Poly51</strain>
    </source>
</reference>
<feature type="coiled-coil region" evidence="1">
    <location>
        <begin position="117"/>
        <end position="176"/>
    </location>
</feature>
<dbReference type="RefSeq" id="WP_146460156.1">
    <property type="nucleotide sequence ID" value="NZ_SJPW01000006.1"/>
</dbReference>
<evidence type="ECO:0000256" key="1">
    <source>
        <dbReference type="SAM" id="Coils"/>
    </source>
</evidence>
<protein>
    <submittedName>
        <fullName evidence="2">Putative zinc ribbon domain protein</fullName>
    </submittedName>
</protein>
<accession>A0A5C6EKN8</accession>
<dbReference type="Gene3D" id="1.10.287.1490">
    <property type="match status" value="1"/>
</dbReference>
<organism evidence="2 3">
    <name type="scientific">Rubripirellula tenax</name>
    <dbReference type="NCBI Taxonomy" id="2528015"/>
    <lineage>
        <taxon>Bacteria</taxon>
        <taxon>Pseudomonadati</taxon>
        <taxon>Planctomycetota</taxon>
        <taxon>Planctomycetia</taxon>
        <taxon>Pirellulales</taxon>
        <taxon>Pirellulaceae</taxon>
        <taxon>Rubripirellula</taxon>
    </lineage>
</organism>
<gene>
    <name evidence="2" type="ORF">Poly51_45680</name>
</gene>
<evidence type="ECO:0000313" key="3">
    <source>
        <dbReference type="Proteomes" id="UP000318288"/>
    </source>
</evidence>
<feature type="coiled-coil region" evidence="1">
    <location>
        <begin position="66"/>
        <end position="93"/>
    </location>
</feature>
<name>A0A5C6EKN8_9BACT</name>
<dbReference type="EMBL" id="SJPW01000006">
    <property type="protein sequence ID" value="TWU48667.1"/>
    <property type="molecule type" value="Genomic_DNA"/>
</dbReference>
<proteinExistence type="predicted"/>
<evidence type="ECO:0000313" key="2">
    <source>
        <dbReference type="EMBL" id="TWU48667.1"/>
    </source>
</evidence>
<dbReference type="AlphaFoldDB" id="A0A5C6EKN8"/>
<keyword evidence="3" id="KW-1185">Reference proteome</keyword>
<keyword evidence="1" id="KW-0175">Coiled coil</keyword>
<dbReference type="OrthoDB" id="260976at2"/>
<dbReference type="Proteomes" id="UP000318288">
    <property type="component" value="Unassembled WGS sequence"/>
</dbReference>